<evidence type="ECO:0000256" key="1">
    <source>
        <dbReference type="ARBA" id="ARBA00004123"/>
    </source>
</evidence>
<evidence type="ECO:0000256" key="6">
    <source>
        <dbReference type="PROSITE-ProRule" id="PRU00201"/>
    </source>
</evidence>
<dbReference type="GO" id="GO:0000785">
    <property type="term" value="C:chromatin"/>
    <property type="evidence" value="ECO:0007669"/>
    <property type="project" value="TreeGrafter"/>
</dbReference>
<feature type="region of interest" description="Disordered" evidence="7">
    <location>
        <begin position="308"/>
        <end position="450"/>
    </location>
</feature>
<keyword evidence="10" id="KW-1185">Reference proteome</keyword>
<organism evidence="9 10">
    <name type="scientific">Larinioides sclopetarius</name>
    <dbReference type="NCBI Taxonomy" id="280406"/>
    <lineage>
        <taxon>Eukaryota</taxon>
        <taxon>Metazoa</taxon>
        <taxon>Ecdysozoa</taxon>
        <taxon>Arthropoda</taxon>
        <taxon>Chelicerata</taxon>
        <taxon>Arachnida</taxon>
        <taxon>Araneae</taxon>
        <taxon>Araneomorphae</taxon>
        <taxon>Entelegynae</taxon>
        <taxon>Araneoidea</taxon>
        <taxon>Araneidae</taxon>
        <taxon>Larinioides</taxon>
    </lineage>
</organism>
<dbReference type="PRINTS" id="PR00938">
    <property type="entry name" value="BRACHYURY"/>
</dbReference>
<comment type="subcellular location">
    <subcellularLocation>
        <location evidence="1 6">Nucleus</location>
    </subcellularLocation>
</comment>
<feature type="compositionally biased region" description="Low complexity" evidence="7">
    <location>
        <begin position="579"/>
        <end position="596"/>
    </location>
</feature>
<dbReference type="PANTHER" id="PTHR11267:SF181">
    <property type="entry name" value="OPTOMOTOR-BLIND PROTEIN"/>
    <property type="match status" value="1"/>
</dbReference>
<evidence type="ECO:0000256" key="4">
    <source>
        <dbReference type="ARBA" id="ARBA00023163"/>
    </source>
</evidence>
<keyword evidence="4" id="KW-0804">Transcription</keyword>
<dbReference type="CDD" id="cd20188">
    <property type="entry name" value="T-box_TBX2_3-like"/>
    <property type="match status" value="1"/>
</dbReference>
<dbReference type="InterPro" id="IPR046360">
    <property type="entry name" value="T-box_DNA-bd"/>
</dbReference>
<evidence type="ECO:0000313" key="9">
    <source>
        <dbReference type="EMBL" id="CAL1287750.1"/>
    </source>
</evidence>
<comment type="caution">
    <text evidence="9">The sequence shown here is derived from an EMBL/GenBank/DDBJ whole genome shotgun (WGS) entry which is preliminary data.</text>
</comment>
<dbReference type="SUPFAM" id="SSF49417">
    <property type="entry name" value="p53-like transcription factors"/>
    <property type="match status" value="1"/>
</dbReference>
<feature type="domain" description="T-box" evidence="8">
    <location>
        <begin position="135"/>
        <end position="313"/>
    </location>
</feature>
<reference evidence="9 10" key="1">
    <citation type="submission" date="2024-04" db="EMBL/GenBank/DDBJ databases">
        <authorList>
            <person name="Rising A."/>
            <person name="Reimegard J."/>
            <person name="Sonavane S."/>
            <person name="Akerstrom W."/>
            <person name="Nylinder S."/>
            <person name="Hedman E."/>
            <person name="Kallberg Y."/>
        </authorList>
    </citation>
    <scope>NUCLEOTIDE SEQUENCE [LARGE SCALE GENOMIC DNA]</scope>
</reference>
<feature type="region of interest" description="Disordered" evidence="7">
    <location>
        <begin position="102"/>
        <end position="130"/>
    </location>
</feature>
<feature type="compositionally biased region" description="Basic and acidic residues" evidence="7">
    <location>
        <begin position="310"/>
        <end position="325"/>
    </location>
</feature>
<accession>A0AAV2AVT4</accession>
<dbReference type="InterPro" id="IPR036960">
    <property type="entry name" value="T-box_sf"/>
</dbReference>
<dbReference type="GO" id="GO:0000978">
    <property type="term" value="F:RNA polymerase II cis-regulatory region sequence-specific DNA binding"/>
    <property type="evidence" value="ECO:0007669"/>
    <property type="project" value="InterPro"/>
</dbReference>
<dbReference type="InterPro" id="IPR001699">
    <property type="entry name" value="TF_T-box"/>
</dbReference>
<dbReference type="PROSITE" id="PS01283">
    <property type="entry name" value="TBOX_1"/>
    <property type="match status" value="1"/>
</dbReference>
<dbReference type="Gene3D" id="2.60.40.820">
    <property type="entry name" value="Transcription factor, T-box"/>
    <property type="match status" value="1"/>
</dbReference>
<feature type="compositionally biased region" description="Basic and acidic residues" evidence="7">
    <location>
        <begin position="413"/>
        <end position="423"/>
    </location>
</feature>
<feature type="non-terminal residue" evidence="9">
    <location>
        <position position="1"/>
    </location>
</feature>
<feature type="compositionally biased region" description="Polar residues" evidence="7">
    <location>
        <begin position="396"/>
        <end position="409"/>
    </location>
</feature>
<feature type="region of interest" description="Disordered" evidence="7">
    <location>
        <begin position="563"/>
        <end position="624"/>
    </location>
</feature>
<sequence length="624" mass="69400">LLCSFVYFLSFHPAGSSRRTLAHFVSVAHVAWCVVWVRYIHTSYPMRFEPSDLGMAYHPFLLPPRPSDFSVNSILTPPPHHYLPAAAFHALPPPPLFPKPPLTPEDVLPPHLRPSMRGLEPPEDDGVKDDPKVTLESKDLWDQFHKLGTEMVITKSGRRMFPAYKVRVSGLDKKAKYILLMDIVAADDCRYKFHNSRWVVAGKADPEMPKRMYIHPDSPSTGEQWMQKVVSFHKLKITNNISDKHGFTILNSMHKYQPRFHLVRANDILKLPYSTFRTYVFKETEFIAVTAYQNEKITQLKIDNNPFAKGFRDTGAGKREKKLNEGESSPSPKNAKDALWDRSNITRQTMIMSQDGSSRDRSSMGLSNDHKMDEDSSEDDDEKVDVGGVADLRPNFSFSGDQEVPSNGLSAKESNDHPSKKDSPFSTDNLVRNRLSPNEPPVIISEGGPSVSVSSSFPPSHMIPYMYSSGLYLPPPPGVFLPGSNAGPFSMPGPFGPTPSTSSFHPSLLFNAHLAMSQSLFNQSYTSTSEAMKYHQHRFWPYPVVSAPVSVPCPQPVMSELRSPMSTGSSYDGSHFKCSSSPGSDGGASSVGSSSSDLKNMENMVNGLERQQGMPVTLSTLRDK</sequence>
<keyword evidence="5 6" id="KW-0539">Nucleus</keyword>
<dbReference type="AlphaFoldDB" id="A0AAV2AVT4"/>
<name>A0AAV2AVT4_9ARAC</name>
<dbReference type="InterPro" id="IPR018186">
    <property type="entry name" value="TF_T-box_CS"/>
</dbReference>
<gene>
    <name evidence="9" type="ORF">LARSCL_LOCUS14994</name>
</gene>
<evidence type="ECO:0000256" key="7">
    <source>
        <dbReference type="SAM" id="MobiDB-lite"/>
    </source>
</evidence>
<dbReference type="FunFam" id="2.60.40.820:FF:000003">
    <property type="entry name" value="T-box transcription factor TBX3"/>
    <property type="match status" value="1"/>
</dbReference>
<dbReference type="GO" id="GO:0000981">
    <property type="term" value="F:DNA-binding transcription factor activity, RNA polymerase II-specific"/>
    <property type="evidence" value="ECO:0007669"/>
    <property type="project" value="TreeGrafter"/>
</dbReference>
<evidence type="ECO:0000259" key="8">
    <source>
        <dbReference type="PROSITE" id="PS50252"/>
    </source>
</evidence>
<dbReference type="PROSITE" id="PS50252">
    <property type="entry name" value="TBOX_3"/>
    <property type="match status" value="1"/>
</dbReference>
<dbReference type="GO" id="GO:0005634">
    <property type="term" value="C:nucleus"/>
    <property type="evidence" value="ECO:0007669"/>
    <property type="project" value="UniProtKB-SubCell"/>
</dbReference>
<dbReference type="InterPro" id="IPR002070">
    <property type="entry name" value="TF_Brachyury"/>
</dbReference>
<dbReference type="PANTHER" id="PTHR11267">
    <property type="entry name" value="T-BOX PROTEIN-RELATED"/>
    <property type="match status" value="1"/>
</dbReference>
<dbReference type="GO" id="GO:0045893">
    <property type="term" value="P:positive regulation of DNA-templated transcription"/>
    <property type="evidence" value="ECO:0007669"/>
    <property type="project" value="InterPro"/>
</dbReference>
<evidence type="ECO:0000313" key="10">
    <source>
        <dbReference type="Proteomes" id="UP001497382"/>
    </source>
</evidence>
<proteinExistence type="predicted"/>
<dbReference type="InterPro" id="IPR008967">
    <property type="entry name" value="p53-like_TF_DNA-bd_sf"/>
</dbReference>
<feature type="compositionally biased region" description="Polar residues" evidence="7">
    <location>
        <begin position="343"/>
        <end position="356"/>
    </location>
</feature>
<evidence type="ECO:0000256" key="5">
    <source>
        <dbReference type="ARBA" id="ARBA00023242"/>
    </source>
</evidence>
<comment type="caution">
    <text evidence="6">Lacks conserved residue(s) required for the propagation of feature annotation.</text>
</comment>
<keyword evidence="3 6" id="KW-0238">DNA-binding</keyword>
<protein>
    <recommendedName>
        <fullName evidence="8">T-box domain-containing protein</fullName>
    </recommendedName>
</protein>
<feature type="compositionally biased region" description="Basic and acidic residues" evidence="7">
    <location>
        <begin position="357"/>
        <end position="374"/>
    </location>
</feature>
<dbReference type="PROSITE" id="PS01264">
    <property type="entry name" value="TBOX_2"/>
    <property type="match status" value="1"/>
</dbReference>
<dbReference type="EMBL" id="CAXIEN010000221">
    <property type="protein sequence ID" value="CAL1287750.1"/>
    <property type="molecule type" value="Genomic_DNA"/>
</dbReference>
<evidence type="ECO:0000256" key="3">
    <source>
        <dbReference type="ARBA" id="ARBA00023125"/>
    </source>
</evidence>
<keyword evidence="2" id="KW-0805">Transcription regulation</keyword>
<dbReference type="GO" id="GO:0001708">
    <property type="term" value="P:cell fate specification"/>
    <property type="evidence" value="ECO:0007669"/>
    <property type="project" value="TreeGrafter"/>
</dbReference>
<dbReference type="SMART" id="SM00425">
    <property type="entry name" value="TBOX"/>
    <property type="match status" value="1"/>
</dbReference>
<dbReference type="Pfam" id="PF00907">
    <property type="entry name" value="T-box"/>
    <property type="match status" value="1"/>
</dbReference>
<evidence type="ECO:0000256" key="2">
    <source>
        <dbReference type="ARBA" id="ARBA00023015"/>
    </source>
</evidence>
<dbReference type="PRINTS" id="PR00937">
    <property type="entry name" value="TBOX"/>
</dbReference>
<dbReference type="Proteomes" id="UP001497382">
    <property type="component" value="Unassembled WGS sequence"/>
</dbReference>